<name>A0A5C3LZS2_9AGAR</name>
<reference evidence="2 3" key="1">
    <citation type="journal article" date="2019" name="Nat. Ecol. Evol.">
        <title>Megaphylogeny resolves global patterns of mushroom evolution.</title>
        <authorList>
            <person name="Varga T."/>
            <person name="Krizsan K."/>
            <person name="Foldi C."/>
            <person name="Dima B."/>
            <person name="Sanchez-Garcia M."/>
            <person name="Sanchez-Ramirez S."/>
            <person name="Szollosi G.J."/>
            <person name="Szarkandi J.G."/>
            <person name="Papp V."/>
            <person name="Albert L."/>
            <person name="Andreopoulos W."/>
            <person name="Angelini C."/>
            <person name="Antonin V."/>
            <person name="Barry K.W."/>
            <person name="Bougher N.L."/>
            <person name="Buchanan P."/>
            <person name="Buyck B."/>
            <person name="Bense V."/>
            <person name="Catcheside P."/>
            <person name="Chovatia M."/>
            <person name="Cooper J."/>
            <person name="Damon W."/>
            <person name="Desjardin D."/>
            <person name="Finy P."/>
            <person name="Geml J."/>
            <person name="Haridas S."/>
            <person name="Hughes K."/>
            <person name="Justo A."/>
            <person name="Karasinski D."/>
            <person name="Kautmanova I."/>
            <person name="Kiss B."/>
            <person name="Kocsube S."/>
            <person name="Kotiranta H."/>
            <person name="LaButti K.M."/>
            <person name="Lechner B.E."/>
            <person name="Liimatainen K."/>
            <person name="Lipzen A."/>
            <person name="Lukacs Z."/>
            <person name="Mihaltcheva S."/>
            <person name="Morgado L.N."/>
            <person name="Niskanen T."/>
            <person name="Noordeloos M.E."/>
            <person name="Ohm R.A."/>
            <person name="Ortiz-Santana B."/>
            <person name="Ovrebo C."/>
            <person name="Racz N."/>
            <person name="Riley R."/>
            <person name="Savchenko A."/>
            <person name="Shiryaev A."/>
            <person name="Soop K."/>
            <person name="Spirin V."/>
            <person name="Szebenyi C."/>
            <person name="Tomsovsky M."/>
            <person name="Tulloss R.E."/>
            <person name="Uehling J."/>
            <person name="Grigoriev I.V."/>
            <person name="Vagvolgyi C."/>
            <person name="Papp T."/>
            <person name="Martin F.M."/>
            <person name="Miettinen O."/>
            <person name="Hibbett D.S."/>
            <person name="Nagy L.G."/>
        </authorList>
    </citation>
    <scope>NUCLEOTIDE SEQUENCE [LARGE SCALE GENOMIC DNA]</scope>
    <source>
        <strain evidence="2 3">CBS 166.37</strain>
    </source>
</reference>
<protein>
    <submittedName>
        <fullName evidence="2">Uncharacterized protein</fullName>
    </submittedName>
</protein>
<proteinExistence type="predicted"/>
<feature type="transmembrane region" description="Helical" evidence="1">
    <location>
        <begin position="40"/>
        <end position="58"/>
    </location>
</feature>
<dbReference type="EMBL" id="ML213604">
    <property type="protein sequence ID" value="TFK38215.1"/>
    <property type="molecule type" value="Genomic_DNA"/>
</dbReference>
<organism evidence="2 3">
    <name type="scientific">Crucibulum laeve</name>
    <dbReference type="NCBI Taxonomy" id="68775"/>
    <lineage>
        <taxon>Eukaryota</taxon>
        <taxon>Fungi</taxon>
        <taxon>Dikarya</taxon>
        <taxon>Basidiomycota</taxon>
        <taxon>Agaricomycotina</taxon>
        <taxon>Agaricomycetes</taxon>
        <taxon>Agaricomycetidae</taxon>
        <taxon>Agaricales</taxon>
        <taxon>Agaricineae</taxon>
        <taxon>Nidulariaceae</taxon>
        <taxon>Crucibulum</taxon>
    </lineage>
</organism>
<dbReference type="Proteomes" id="UP000308652">
    <property type="component" value="Unassembled WGS sequence"/>
</dbReference>
<keyword evidence="1" id="KW-1133">Transmembrane helix</keyword>
<evidence type="ECO:0000313" key="3">
    <source>
        <dbReference type="Proteomes" id="UP000308652"/>
    </source>
</evidence>
<accession>A0A5C3LZS2</accession>
<gene>
    <name evidence="2" type="ORF">BDQ12DRAFT_125621</name>
</gene>
<evidence type="ECO:0000256" key="1">
    <source>
        <dbReference type="SAM" id="Phobius"/>
    </source>
</evidence>
<keyword evidence="3" id="KW-1185">Reference proteome</keyword>
<keyword evidence="1" id="KW-0472">Membrane</keyword>
<dbReference type="AlphaFoldDB" id="A0A5C3LZS2"/>
<evidence type="ECO:0000313" key="2">
    <source>
        <dbReference type="EMBL" id="TFK38215.1"/>
    </source>
</evidence>
<keyword evidence="1" id="KW-0812">Transmembrane</keyword>
<sequence>MLWGYTSPSKLCSYLRNGSLPNPTTTIIEALRRGASMVDIFILLKVSIIPLYAVVMTYPDDLVCGKRVCSAEDTAI</sequence>